<gene>
    <name evidence="2" type="ORF">RRG08_050372</name>
</gene>
<feature type="compositionally biased region" description="Low complexity" evidence="1">
    <location>
        <begin position="48"/>
        <end position="61"/>
    </location>
</feature>
<keyword evidence="3" id="KW-1185">Reference proteome</keyword>
<name>A0AAE0YUC4_9GAST</name>
<organism evidence="2 3">
    <name type="scientific">Elysia crispata</name>
    <name type="common">lettuce slug</name>
    <dbReference type="NCBI Taxonomy" id="231223"/>
    <lineage>
        <taxon>Eukaryota</taxon>
        <taxon>Metazoa</taxon>
        <taxon>Spiralia</taxon>
        <taxon>Lophotrochozoa</taxon>
        <taxon>Mollusca</taxon>
        <taxon>Gastropoda</taxon>
        <taxon>Heterobranchia</taxon>
        <taxon>Euthyneura</taxon>
        <taxon>Panpulmonata</taxon>
        <taxon>Sacoglossa</taxon>
        <taxon>Placobranchoidea</taxon>
        <taxon>Plakobranchidae</taxon>
        <taxon>Elysia</taxon>
    </lineage>
</organism>
<dbReference type="AlphaFoldDB" id="A0AAE0YUC4"/>
<feature type="region of interest" description="Disordered" evidence="1">
    <location>
        <begin position="1"/>
        <end position="88"/>
    </location>
</feature>
<evidence type="ECO:0000313" key="2">
    <source>
        <dbReference type="EMBL" id="KAK3757489.1"/>
    </source>
</evidence>
<comment type="caution">
    <text evidence="2">The sequence shown here is derived from an EMBL/GenBank/DDBJ whole genome shotgun (WGS) entry which is preliminary data.</text>
</comment>
<dbReference type="EMBL" id="JAWDGP010005360">
    <property type="protein sequence ID" value="KAK3757489.1"/>
    <property type="molecule type" value="Genomic_DNA"/>
</dbReference>
<evidence type="ECO:0000313" key="3">
    <source>
        <dbReference type="Proteomes" id="UP001283361"/>
    </source>
</evidence>
<dbReference type="Proteomes" id="UP001283361">
    <property type="component" value="Unassembled WGS sequence"/>
</dbReference>
<feature type="compositionally biased region" description="Basic and acidic residues" evidence="1">
    <location>
        <begin position="1"/>
        <end position="10"/>
    </location>
</feature>
<accession>A0AAE0YUC4</accession>
<proteinExistence type="predicted"/>
<evidence type="ECO:0000256" key="1">
    <source>
        <dbReference type="SAM" id="MobiDB-lite"/>
    </source>
</evidence>
<feature type="compositionally biased region" description="Basic and acidic residues" evidence="1">
    <location>
        <begin position="64"/>
        <end position="74"/>
    </location>
</feature>
<sequence>MNDEQVRHDSDSEEELGSDASWESFGQGPDSDNSWRSRSNSRSRSRSRSGSTSGSRRSNLSSEEEVHVDAGGDKPRRRRGRGLGRDQNPIQGPYLSLCVYPCFSRLDYIILKNSMGLQGGSTHNKLGKFTKTKSQPKPVEFYLLSHVDIKDAIYNLAIMSSQEALTQDIPMTHKSETLTNADTSPVVEVTEESTSKGEQQENMAFETEEPATLPPLTYIDFIPQCLGSSIEGKEPDFAEFSTVIEQANQWLASMPQFIAIRCETISTKLGKDFGLDNDSALEHFSSNGRNVYLRVLRLWVTPRPENAPPASPQQISYISVLPDHPNGELSTFLLSLAGSGTNRTVGDPATPTFDDMQKTVEKLNKHLQAKPLPGKILGVETLSFKCQETNTSDKLNTETSVWSECGNNARIFLQGLRIFYLVGQPAYETLGIHDEEPDMMQSREGLGLRLKFATFDQTVTRAASWLKKEQSIRVISIQSVNVKLDRKFGTGPWILDPNAAAYTENQSLTEKRYAKVLRIVYVREQKLESPSPYSSVTLTSRLFIPQRIEGKTFESFSKTVLRVIKWLNATNLPLFGCETVKYHVSAESAGPGFNDERMDYQVNSNLGQYYITCIRLYFPYAYQEPPPEVPNQEDLGWGWGCVVS</sequence>
<protein>
    <submittedName>
        <fullName evidence="2">Uncharacterized protein</fullName>
    </submittedName>
</protein>
<reference evidence="2" key="1">
    <citation type="journal article" date="2023" name="G3 (Bethesda)">
        <title>A reference genome for the long-term kleptoplast-retaining sea slug Elysia crispata morphotype clarki.</title>
        <authorList>
            <person name="Eastman K.E."/>
            <person name="Pendleton A.L."/>
            <person name="Shaikh M.A."/>
            <person name="Suttiyut T."/>
            <person name="Ogas R."/>
            <person name="Tomko P."/>
            <person name="Gavelis G."/>
            <person name="Widhalm J.R."/>
            <person name="Wisecaver J.H."/>
        </authorList>
    </citation>
    <scope>NUCLEOTIDE SEQUENCE</scope>
    <source>
        <strain evidence="2">ECLA1</strain>
    </source>
</reference>